<name>A8PX39_MALGO</name>
<dbReference type="GeneID" id="5855445"/>
<dbReference type="AlphaFoldDB" id="A8PX39"/>
<protein>
    <submittedName>
        <fullName evidence="2">Uncharacterized protein</fullName>
    </submittedName>
</protein>
<comment type="caution">
    <text evidence="2">The sequence shown here is derived from an EMBL/GenBank/DDBJ whole genome shotgun (WGS) entry which is preliminary data.</text>
</comment>
<dbReference type="InParanoid" id="A8PX39"/>
<sequence length="83" mass="8622">MIDIAPSTSSMVIHSAENHRSKKNLSQVSTTPKPTTLITRTVKGKALTVTATSISVGLDCGNDNIFGIEVCANGSGNGNHILV</sequence>
<dbReference type="VEuPathDB" id="FungiDB:MGL_1315"/>
<accession>A8PX39</accession>
<dbReference type="Proteomes" id="UP000008837">
    <property type="component" value="Unassembled WGS sequence"/>
</dbReference>
<proteinExistence type="predicted"/>
<evidence type="ECO:0000313" key="3">
    <source>
        <dbReference type="Proteomes" id="UP000008837"/>
    </source>
</evidence>
<feature type="region of interest" description="Disordered" evidence="1">
    <location>
        <begin position="1"/>
        <end position="32"/>
    </location>
</feature>
<dbReference type="RefSeq" id="XP_001731132.1">
    <property type="nucleotide sequence ID" value="XM_001731080.1"/>
</dbReference>
<organism evidence="2 3">
    <name type="scientific">Malassezia globosa (strain ATCC MYA-4612 / CBS 7966)</name>
    <name type="common">Dandruff-associated fungus</name>
    <dbReference type="NCBI Taxonomy" id="425265"/>
    <lineage>
        <taxon>Eukaryota</taxon>
        <taxon>Fungi</taxon>
        <taxon>Dikarya</taxon>
        <taxon>Basidiomycota</taxon>
        <taxon>Ustilaginomycotina</taxon>
        <taxon>Malasseziomycetes</taxon>
        <taxon>Malasseziales</taxon>
        <taxon>Malasseziaceae</taxon>
        <taxon>Malassezia</taxon>
    </lineage>
</organism>
<evidence type="ECO:0000313" key="2">
    <source>
        <dbReference type="EMBL" id="EDP43918.1"/>
    </source>
</evidence>
<feature type="compositionally biased region" description="Polar residues" evidence="1">
    <location>
        <begin position="1"/>
        <end position="12"/>
    </location>
</feature>
<gene>
    <name evidence="2" type="ORF">MGL_1315</name>
</gene>
<dbReference type="EMBL" id="AAYY01000004">
    <property type="protein sequence ID" value="EDP43918.1"/>
    <property type="molecule type" value="Genomic_DNA"/>
</dbReference>
<evidence type="ECO:0000256" key="1">
    <source>
        <dbReference type="SAM" id="MobiDB-lite"/>
    </source>
</evidence>
<keyword evidence="3" id="KW-1185">Reference proteome</keyword>
<dbReference type="OrthoDB" id="3365235at2759"/>
<reference evidence="2 3" key="1">
    <citation type="journal article" date="2007" name="Proc. Natl. Acad. Sci. U.S.A.">
        <title>Dandruff-associated Malassezia genomes reveal convergent and divergent virulence traits shared with plant and human fungal pathogens.</title>
        <authorList>
            <person name="Xu J."/>
            <person name="Saunders C.W."/>
            <person name="Hu P."/>
            <person name="Grant R.A."/>
            <person name="Boekhout T."/>
            <person name="Kuramae E.E."/>
            <person name="Kronstad J.W."/>
            <person name="Deangelis Y.M."/>
            <person name="Reeder N.L."/>
            <person name="Johnstone K.R."/>
            <person name="Leland M."/>
            <person name="Fieno A.M."/>
            <person name="Begley W.M."/>
            <person name="Sun Y."/>
            <person name="Lacey M.P."/>
            <person name="Chaudhary T."/>
            <person name="Keough T."/>
            <person name="Chu L."/>
            <person name="Sears R."/>
            <person name="Yuan B."/>
            <person name="Dawson T.L.Jr."/>
        </authorList>
    </citation>
    <scope>NUCLEOTIDE SEQUENCE [LARGE SCALE GENOMIC DNA]</scope>
    <source>
        <strain evidence="3">ATCC MYA-4612 / CBS 7966</strain>
    </source>
</reference>
<dbReference type="KEGG" id="mgl:MGL_1315"/>